<dbReference type="InterPro" id="IPR027268">
    <property type="entry name" value="Peptidase_M4/M1_CTD_sf"/>
</dbReference>
<protein>
    <submittedName>
        <fullName evidence="1">M1 family metallopeptidase</fullName>
    </submittedName>
</protein>
<organism evidence="1 2">
    <name type="scientific">Flavobacterium celericrescens</name>
    <dbReference type="NCBI Taxonomy" id="2709780"/>
    <lineage>
        <taxon>Bacteria</taxon>
        <taxon>Pseudomonadati</taxon>
        <taxon>Bacteroidota</taxon>
        <taxon>Flavobacteriia</taxon>
        <taxon>Flavobacteriales</taxon>
        <taxon>Flavobacteriaceae</taxon>
        <taxon>Flavobacterium</taxon>
    </lineage>
</organism>
<evidence type="ECO:0000313" key="1">
    <source>
        <dbReference type="EMBL" id="NHM04231.1"/>
    </source>
</evidence>
<dbReference type="Proteomes" id="UP000761423">
    <property type="component" value="Unassembled WGS sequence"/>
</dbReference>
<dbReference type="Gene3D" id="1.10.390.10">
    <property type="entry name" value="Neutral Protease Domain 2"/>
    <property type="match status" value="1"/>
</dbReference>
<evidence type="ECO:0000313" key="2">
    <source>
        <dbReference type="Proteomes" id="UP000761423"/>
    </source>
</evidence>
<keyword evidence="2" id="KW-1185">Reference proteome</keyword>
<gene>
    <name evidence="1" type="ORF">G4L40_05870</name>
</gene>
<accession>A0ABX0IG18</accession>
<sequence>MAFTASGQHSSQMNVKVDIEKKILYVKHTLTFNNTSNDTISQLILNDWNNAFSSKNSALANRFSDEFSRAFHLANEEDRGYTAIKSIVDTHSKNIHWERPNNKVDLVKIQLNAPILPCSKQSITLQYIVKIPNAKFTKYGFDSDGNISLKHCFLNPSRYENKQFIQQSNENLDDIPNAFSDFEIEIEIAANYFISSNLTETKSEIINSKKHYFLKDSNKNEVTLYLQPKNSFVSYKNEIIEVSCGLNDHKVNDIEKAVIIDKITRFTAQKLGNPLNSKILVSQEDYQRQPFYGLNQLPGFLSPFPDNFMFELKFLKTYLNNYLKENLQLNPRKEYWIYDGIQVFLMMQYIEENYPDIKMTGNLANMKILKSYHFINLPFNQQYNYLYMLMARKNLDQPLNEPKNRLIKFNEQIASKYRAGLSLNYLDKYLGNNIVLSSIQEFIQENQYITSNTRQFETILEKNAPEKIDWFFRTMIETRDLVDYKFGKVTKTKDEISVTVINKTNTNAPISLYQLKNNEIINKIWLSNITTDSTFVIPRLGADKIVLNYNNEVPEYNLRNNWKSLKGFFFNNRPLKFNFFKDLEEPYYNQIFYVPEVEFNAYDGIALGLRINNRSILNKPFTFSATPMYSSNTGTLVGKFSAIVDDNIRENGKLYNIRYMLAGNRFHYTKDAFYTNLIPVVQFKFRDENLRKNKTEFIQLRQVYVQRDNSPFTIDTNTENYNIFNGKYGNYQSEGTKHFSLLNDIQISNSFGKISTEIHYRKLFENNRQISFRFFAGAFMYSSIKSDFFSFGLDRPNDYMFDYNLLGRSETTGIYSQQYVYAEGGFKSKLDTRFANQWMTTVNGTFNVWNWIQIYGDAGMLKNKYNSAKFVYDSGFHLNLVPDYFELFLPVYSSNGFELNPNNYGEKIRFVVTLSPKTLVSLFTRKWF</sequence>
<name>A0ABX0IG18_9FLAO</name>
<dbReference type="EMBL" id="JAAJBV010000003">
    <property type="protein sequence ID" value="NHM04231.1"/>
    <property type="molecule type" value="Genomic_DNA"/>
</dbReference>
<reference evidence="1 2" key="1">
    <citation type="submission" date="2020-02" db="EMBL/GenBank/DDBJ databases">
        <authorList>
            <person name="Chen W.-M."/>
        </authorList>
    </citation>
    <scope>NUCLEOTIDE SEQUENCE [LARGE SCALE GENOMIC DNA]</scope>
    <source>
        <strain evidence="1 2">TWA-26</strain>
    </source>
</reference>
<comment type="caution">
    <text evidence="1">The sequence shown here is derived from an EMBL/GenBank/DDBJ whole genome shotgun (WGS) entry which is preliminary data.</text>
</comment>
<proteinExistence type="predicted"/>